<reference evidence="1" key="1">
    <citation type="submission" date="2021-01" db="EMBL/GenBank/DDBJ databases">
        <title>Modified the classification status of verrucomicrobia.</title>
        <authorList>
            <person name="Feng X."/>
        </authorList>
    </citation>
    <scope>NUCLEOTIDE SEQUENCE</scope>
    <source>
        <strain evidence="1">5K15</strain>
    </source>
</reference>
<gene>
    <name evidence="1" type="ORF">JIN83_01845</name>
</gene>
<evidence type="ECO:0008006" key="3">
    <source>
        <dbReference type="Google" id="ProtNLM"/>
    </source>
</evidence>
<dbReference type="GO" id="GO:0006629">
    <property type="term" value="P:lipid metabolic process"/>
    <property type="evidence" value="ECO:0007669"/>
    <property type="project" value="InterPro"/>
</dbReference>
<dbReference type="Pfam" id="PF02450">
    <property type="entry name" value="LCAT"/>
    <property type="match status" value="1"/>
</dbReference>
<name>A0AAE2SB64_9BACT</name>
<dbReference type="InterPro" id="IPR003386">
    <property type="entry name" value="LACT/PDAT_acylTrfase"/>
</dbReference>
<dbReference type="Gene3D" id="3.40.50.1820">
    <property type="entry name" value="alpha/beta hydrolase"/>
    <property type="match status" value="1"/>
</dbReference>
<proteinExistence type="predicted"/>
<comment type="caution">
    <text evidence="1">The sequence shown here is derived from an EMBL/GenBank/DDBJ whole genome shotgun (WGS) entry which is preliminary data.</text>
</comment>
<protein>
    <recommendedName>
        <fullName evidence="3">Lecithin:cholesterol acyltransferase</fullName>
    </recommendedName>
</protein>
<keyword evidence="2" id="KW-1185">Reference proteome</keyword>
<dbReference type="GO" id="GO:0008374">
    <property type="term" value="F:O-acyltransferase activity"/>
    <property type="evidence" value="ECO:0007669"/>
    <property type="project" value="InterPro"/>
</dbReference>
<organism evidence="1 2">
    <name type="scientific">Oceaniferula flava</name>
    <dbReference type="NCBI Taxonomy" id="2800421"/>
    <lineage>
        <taxon>Bacteria</taxon>
        <taxon>Pseudomonadati</taxon>
        <taxon>Verrucomicrobiota</taxon>
        <taxon>Verrucomicrobiia</taxon>
        <taxon>Verrucomicrobiales</taxon>
        <taxon>Verrucomicrobiaceae</taxon>
        <taxon>Oceaniferula</taxon>
    </lineage>
</organism>
<sequence>MKTRIDRILAFMVVALTGILLNSCAGTAGLDDEDYASVARLNKREPNPVIVIPGILGSRLVSDDGKVVWGAYGIGAIRHGSANGRRALALPMRRNSGLGSLTDEVQQDGTLDRLTLSPGIGLKAYHGLLKALVIGGYRDDKNRPPKAGEHISCFEFGYDWRRPNAENAAALGKFIEETRRFIRAERIRRGLPEREIKFDIVAHSMGGLVGRYYMMYGDATPPTDGTRPQVTWAGARSVHRFIQVGTPNNGSAEAILQLKDGMVLSSFVPKFQAAVIGTFPSTYELLPRAADQPLVDALGRQLDPFDPAVWKRYQWGLAAPSQDKYLQQLLPGTRDRATRLEIALDHQRKSLAAAKAFQMALDCRCTLPAGVTMHAFVGNAKPTVSQLQVMADGSLTPIAYQHGDNTVTARSALARTPDDRPGPIPWTSVHTINAPHMTLPVQPDFIRQLLAILLDLPDTEASTRP</sequence>
<dbReference type="InterPro" id="IPR029058">
    <property type="entry name" value="AB_hydrolase_fold"/>
</dbReference>
<dbReference type="EMBL" id="JAENIG010000001">
    <property type="protein sequence ID" value="MBK1853689.1"/>
    <property type="molecule type" value="Genomic_DNA"/>
</dbReference>
<evidence type="ECO:0000313" key="2">
    <source>
        <dbReference type="Proteomes" id="UP000634206"/>
    </source>
</evidence>
<dbReference type="AlphaFoldDB" id="A0AAE2SB64"/>
<accession>A0AAE2SB64</accession>
<evidence type="ECO:0000313" key="1">
    <source>
        <dbReference type="EMBL" id="MBK1853689.1"/>
    </source>
</evidence>
<dbReference type="Proteomes" id="UP000634206">
    <property type="component" value="Unassembled WGS sequence"/>
</dbReference>
<dbReference type="RefSeq" id="WP_309488284.1">
    <property type="nucleotide sequence ID" value="NZ_JAENIG010000001.1"/>
</dbReference>
<dbReference type="PANTHER" id="PTHR11440">
    <property type="entry name" value="LECITHIN-CHOLESTEROL ACYLTRANSFERASE-RELATED"/>
    <property type="match status" value="1"/>
</dbReference>
<dbReference type="SUPFAM" id="SSF53474">
    <property type="entry name" value="alpha/beta-Hydrolases"/>
    <property type="match status" value="1"/>
</dbReference>